<reference evidence="1" key="2">
    <citation type="journal article" date="2015" name="Data Brief">
        <title>Shoot transcriptome of the giant reed, Arundo donax.</title>
        <authorList>
            <person name="Barrero R.A."/>
            <person name="Guerrero F.D."/>
            <person name="Moolhuijzen P."/>
            <person name="Goolsby J.A."/>
            <person name="Tidwell J."/>
            <person name="Bellgard S.E."/>
            <person name="Bellgard M.I."/>
        </authorList>
    </citation>
    <scope>NUCLEOTIDE SEQUENCE</scope>
    <source>
        <tissue evidence="1">Shoot tissue taken approximately 20 cm above the soil surface</tissue>
    </source>
</reference>
<protein>
    <submittedName>
        <fullName evidence="1">Uncharacterized protein</fullName>
    </submittedName>
</protein>
<dbReference type="AlphaFoldDB" id="A0A0A9A161"/>
<reference evidence="1" key="1">
    <citation type="submission" date="2014-09" db="EMBL/GenBank/DDBJ databases">
        <authorList>
            <person name="Magalhaes I.L.F."/>
            <person name="Oliveira U."/>
            <person name="Santos F.R."/>
            <person name="Vidigal T.H.D.A."/>
            <person name="Brescovit A.D."/>
            <person name="Santos A.J."/>
        </authorList>
    </citation>
    <scope>NUCLEOTIDE SEQUENCE</scope>
    <source>
        <tissue evidence="1">Shoot tissue taken approximately 20 cm above the soil surface</tissue>
    </source>
</reference>
<accession>A0A0A9A161</accession>
<organism evidence="1">
    <name type="scientific">Arundo donax</name>
    <name type="common">Giant reed</name>
    <name type="synonym">Donax arundinaceus</name>
    <dbReference type="NCBI Taxonomy" id="35708"/>
    <lineage>
        <taxon>Eukaryota</taxon>
        <taxon>Viridiplantae</taxon>
        <taxon>Streptophyta</taxon>
        <taxon>Embryophyta</taxon>
        <taxon>Tracheophyta</taxon>
        <taxon>Spermatophyta</taxon>
        <taxon>Magnoliopsida</taxon>
        <taxon>Liliopsida</taxon>
        <taxon>Poales</taxon>
        <taxon>Poaceae</taxon>
        <taxon>PACMAD clade</taxon>
        <taxon>Arundinoideae</taxon>
        <taxon>Arundineae</taxon>
        <taxon>Arundo</taxon>
    </lineage>
</organism>
<name>A0A0A9A161_ARUDO</name>
<evidence type="ECO:0000313" key="1">
    <source>
        <dbReference type="EMBL" id="JAD43668.1"/>
    </source>
</evidence>
<sequence>MKELEPHPITHTKTHLSVLGVIVKFSLILSLK</sequence>
<proteinExistence type="predicted"/>
<dbReference type="EMBL" id="GBRH01254227">
    <property type="protein sequence ID" value="JAD43668.1"/>
    <property type="molecule type" value="Transcribed_RNA"/>
</dbReference>